<comment type="pathway">
    <text evidence="1">Siderophore biosynthesis.</text>
</comment>
<dbReference type="PANTHER" id="PTHR34384:SF6">
    <property type="entry name" value="STAPHYLOFERRIN B SYNTHASE"/>
    <property type="match status" value="1"/>
</dbReference>
<evidence type="ECO:0000313" key="3">
    <source>
        <dbReference type="Proteomes" id="UP000095209"/>
    </source>
</evidence>
<evidence type="ECO:0000256" key="1">
    <source>
        <dbReference type="ARBA" id="ARBA00004924"/>
    </source>
</evidence>
<organism evidence="2 3">
    <name type="scientific">Bacillus solimangrovi</name>
    <dbReference type="NCBI Taxonomy" id="1305675"/>
    <lineage>
        <taxon>Bacteria</taxon>
        <taxon>Bacillati</taxon>
        <taxon>Bacillota</taxon>
        <taxon>Bacilli</taxon>
        <taxon>Bacillales</taxon>
        <taxon>Bacillaceae</taxon>
        <taxon>Bacillus</taxon>
    </lineage>
</organism>
<dbReference type="EMBL" id="MJEH01000046">
    <property type="protein sequence ID" value="OEH91746.1"/>
    <property type="molecule type" value="Genomic_DNA"/>
</dbReference>
<protein>
    <submittedName>
        <fullName evidence="2">Uncharacterized protein</fullName>
    </submittedName>
</protein>
<dbReference type="AlphaFoldDB" id="A0A1E5LCD7"/>
<sequence>MSIQSRFMPHTHIHEQKFDNEELKIIDYIEKSKSQLRNSFLKNIQSGRDGILKRLIASIIRENILGLRNSEIIIHKENGKWGEQHACPTSVMKHLQAEATLYETYTEISALFLHNNDAYLVIPINKRYAFGRVEVNTPISIIMKDGYSKRISHSVEILELLVKEGWEGDQEAIDVFKHDLTNSSANLTFAYAHYE</sequence>
<dbReference type="InterPro" id="IPR037455">
    <property type="entry name" value="LucA/IucC-like"/>
</dbReference>
<reference evidence="2 3" key="1">
    <citation type="submission" date="2016-08" db="EMBL/GenBank/DDBJ databases">
        <title>Genome of Bacillus solimangrovi GH2-4.</title>
        <authorList>
            <person name="Lim S."/>
            <person name="Kim B.-C."/>
        </authorList>
    </citation>
    <scope>NUCLEOTIDE SEQUENCE [LARGE SCALE GENOMIC DNA]</scope>
    <source>
        <strain evidence="2 3">GH2-4</strain>
    </source>
</reference>
<dbReference type="STRING" id="1305675.BFG57_17740"/>
<proteinExistence type="predicted"/>
<comment type="caution">
    <text evidence="2">The sequence shown here is derived from an EMBL/GenBank/DDBJ whole genome shotgun (WGS) entry which is preliminary data.</text>
</comment>
<dbReference type="RefSeq" id="WP_069718221.1">
    <property type="nucleotide sequence ID" value="NZ_MJEH01000046.1"/>
</dbReference>
<gene>
    <name evidence="2" type="ORF">BFG57_17740</name>
</gene>
<dbReference type="GO" id="GO:0019290">
    <property type="term" value="P:siderophore biosynthetic process"/>
    <property type="evidence" value="ECO:0007669"/>
    <property type="project" value="InterPro"/>
</dbReference>
<name>A0A1E5LCD7_9BACI</name>
<evidence type="ECO:0000313" key="2">
    <source>
        <dbReference type="EMBL" id="OEH91746.1"/>
    </source>
</evidence>
<accession>A0A1E5LCD7</accession>
<dbReference type="PANTHER" id="PTHR34384">
    <property type="entry name" value="L-2,3-DIAMINOPROPANOATE--CITRATE LIGASE"/>
    <property type="match status" value="1"/>
</dbReference>
<dbReference type="Proteomes" id="UP000095209">
    <property type="component" value="Unassembled WGS sequence"/>
</dbReference>
<keyword evidence="3" id="KW-1185">Reference proteome</keyword>